<dbReference type="EMBL" id="AE015451">
    <property type="protein sequence ID" value="AAN70024.1"/>
    <property type="molecule type" value="Genomic_DNA"/>
</dbReference>
<dbReference type="Proteomes" id="UP000000556">
    <property type="component" value="Chromosome"/>
</dbReference>
<proteinExistence type="predicted"/>
<sequence length="84" mass="9181">MALVDEHLDKARVIEKALMRIKDISSAKSAEEVTYRFGLATGYVAAILDAGVVDEDRWEELLILAEETQESHALSTGASGRFDG</sequence>
<organism evidence="1 2">
    <name type="scientific">Pseudomonas putida (strain ATCC 47054 / DSM 6125 / CFBP 8728 / NCIMB 11950 / KT2440)</name>
    <dbReference type="NCBI Taxonomy" id="160488"/>
    <lineage>
        <taxon>Bacteria</taxon>
        <taxon>Pseudomonadati</taxon>
        <taxon>Pseudomonadota</taxon>
        <taxon>Gammaproteobacteria</taxon>
        <taxon>Pseudomonadales</taxon>
        <taxon>Pseudomonadaceae</taxon>
        <taxon>Pseudomonas</taxon>
    </lineage>
</organism>
<keyword evidence="2" id="KW-1185">Reference proteome</keyword>
<evidence type="ECO:0000313" key="2">
    <source>
        <dbReference type="Proteomes" id="UP000000556"/>
    </source>
</evidence>
<reference evidence="1 2" key="2">
    <citation type="journal article" date="2016" name="Environ. Microbiol.">
        <title>The revisited genome of Pseudomonas putida KT2440 enlightens its value as a robust metabolic chassis.</title>
        <authorList>
            <person name="Belda E."/>
            <person name="van Heck R.G."/>
            <person name="Lopez-Sanchez M.J."/>
            <person name="Cruveiller S."/>
            <person name="Barbe V."/>
            <person name="Fraser C."/>
            <person name="Klenk H.P."/>
            <person name="Petersen J."/>
            <person name="Morgat A."/>
            <person name="Nikel P.I."/>
            <person name="Vallenet D."/>
            <person name="Rouy Z."/>
            <person name="Sekowska A."/>
            <person name="Martins Dos Santos V.A."/>
            <person name="de Lorenzo V."/>
            <person name="Danchin A."/>
            <person name="Medigue C."/>
        </authorList>
    </citation>
    <scope>NUCLEOTIDE SEQUENCE [LARGE SCALE GENOMIC DNA]</scope>
    <source>
        <strain evidence="2">ATCC 47054 / DSM 6125 / CFBP 8728 / NCIMB 11950 / KT2440</strain>
    </source>
</reference>
<dbReference type="PaxDb" id="160488-PP_4449"/>
<gene>
    <name evidence="1" type="ordered locus">PP_4449</name>
</gene>
<reference evidence="1 2" key="1">
    <citation type="journal article" date="2002" name="Environ. Microbiol.">
        <title>Complete genome sequence and comparative analysis of the metabolically versatile Pseudomonas putida KT2440.</title>
        <authorList>
            <person name="Nelson K.E."/>
            <person name="Weinel C."/>
            <person name="Paulsen I.T."/>
            <person name="Dodson R.J."/>
            <person name="Hilbert H."/>
            <person name="Martins dos Santos V.A."/>
            <person name="Fouts D.E."/>
            <person name="Gill S.R."/>
            <person name="Pop M."/>
            <person name="Holmes M."/>
            <person name="Brinkac L."/>
            <person name="Beanan M."/>
            <person name="DeBoy R.T."/>
            <person name="Daugherty S."/>
            <person name="Kolonay J."/>
            <person name="Madupu R."/>
            <person name="Nelson W."/>
            <person name="White O."/>
            <person name="Peterson J."/>
            <person name="Khouri H."/>
            <person name="Hance I."/>
            <person name="Chris Lee P."/>
            <person name="Holtzapple E."/>
            <person name="Scanlan D."/>
            <person name="Tran K."/>
            <person name="Moazzez A."/>
            <person name="Utterback T."/>
            <person name="Rizzo M."/>
            <person name="Lee K."/>
            <person name="Kosack D."/>
            <person name="Moestl D."/>
            <person name="Wedler H."/>
            <person name="Lauber J."/>
            <person name="Stjepandic D."/>
            <person name="Hoheisel J."/>
            <person name="Straetz M."/>
            <person name="Heim S."/>
            <person name="Kiewitz C."/>
            <person name="Eisen J.A."/>
            <person name="Timmis K.N."/>
            <person name="Dusterhoft A."/>
            <person name="Tummler B."/>
            <person name="Fraser C.M."/>
        </authorList>
    </citation>
    <scope>NUCLEOTIDE SEQUENCE [LARGE SCALE GENOMIC DNA]</scope>
    <source>
        <strain evidence="2">ATCC 47054 / DSM 6125 / CFBP 8728 / NCIMB 11950 / KT2440</strain>
    </source>
</reference>
<dbReference type="BioCyc" id="PPUT160488:G1G01-4731-MONOMER"/>
<protein>
    <submittedName>
        <fullName evidence="1">Uncharacterized protein</fullName>
    </submittedName>
</protein>
<dbReference type="STRING" id="160488.PP_4449"/>
<evidence type="ECO:0000313" key="1">
    <source>
        <dbReference type="EMBL" id="AAN70024.1"/>
    </source>
</evidence>
<dbReference type="RefSeq" id="WP_010955152.1">
    <property type="nucleotide sequence ID" value="NC_002947.4"/>
</dbReference>
<dbReference type="KEGG" id="ppu:PP_4449"/>
<accession>Q88EL3</accession>
<dbReference type="OrthoDB" id="9908915at2"/>
<dbReference type="HOGENOM" id="CLU_2525015_0_0_6"/>
<dbReference type="AlphaFoldDB" id="Q88EL3"/>
<name>Q88EL3_PSEPK</name>